<evidence type="ECO:0000313" key="3">
    <source>
        <dbReference type="EMBL" id="SHN61577.1"/>
    </source>
</evidence>
<dbReference type="AlphaFoldDB" id="A0A1M7SSQ2"/>
<dbReference type="RefSeq" id="WP_156898346.1">
    <property type="nucleotide sequence ID" value="NZ_LT670849.1"/>
</dbReference>
<name>A0A1M7SSQ2_9BRAD</name>
<proteinExistence type="predicted"/>
<keyword evidence="4" id="KW-1185">Reference proteome</keyword>
<dbReference type="EMBL" id="LT670849">
    <property type="protein sequence ID" value="SHN61577.1"/>
    <property type="molecule type" value="Genomic_DNA"/>
</dbReference>
<keyword evidence="2" id="KW-0732">Signal</keyword>
<evidence type="ECO:0000256" key="1">
    <source>
        <dbReference type="SAM" id="MobiDB-lite"/>
    </source>
</evidence>
<feature type="compositionally biased region" description="Polar residues" evidence="1">
    <location>
        <begin position="42"/>
        <end position="54"/>
    </location>
</feature>
<feature type="region of interest" description="Disordered" evidence="1">
    <location>
        <begin position="37"/>
        <end position="67"/>
    </location>
</feature>
<feature type="chain" id="PRO_5009929271" evidence="2">
    <location>
        <begin position="23"/>
        <end position="67"/>
    </location>
</feature>
<accession>A0A1M7SSQ2</accession>
<organism evidence="3 4">
    <name type="scientific">Bradyrhizobium erythrophlei</name>
    <dbReference type="NCBI Taxonomy" id="1437360"/>
    <lineage>
        <taxon>Bacteria</taxon>
        <taxon>Pseudomonadati</taxon>
        <taxon>Pseudomonadota</taxon>
        <taxon>Alphaproteobacteria</taxon>
        <taxon>Hyphomicrobiales</taxon>
        <taxon>Nitrobacteraceae</taxon>
        <taxon>Bradyrhizobium</taxon>
    </lineage>
</organism>
<protein>
    <submittedName>
        <fullName evidence="3">Uncharacterized protein</fullName>
    </submittedName>
</protein>
<evidence type="ECO:0000313" key="4">
    <source>
        <dbReference type="Proteomes" id="UP000184096"/>
    </source>
</evidence>
<sequence length="67" mass="7276">MRKIILTVLATSLIAASTVQMAAAAERHARHAHHDSFRGAYNQLSTPSNANTGYNWRDDAKVEPAGN</sequence>
<feature type="compositionally biased region" description="Basic and acidic residues" evidence="1">
    <location>
        <begin position="56"/>
        <end position="67"/>
    </location>
</feature>
<reference evidence="4" key="1">
    <citation type="submission" date="2016-11" db="EMBL/GenBank/DDBJ databases">
        <authorList>
            <person name="Varghese N."/>
            <person name="Submissions S."/>
        </authorList>
    </citation>
    <scope>NUCLEOTIDE SEQUENCE [LARGE SCALE GENOMIC DNA]</scope>
    <source>
        <strain evidence="4">GAS401</strain>
    </source>
</reference>
<evidence type="ECO:0000256" key="2">
    <source>
        <dbReference type="SAM" id="SignalP"/>
    </source>
</evidence>
<gene>
    <name evidence="3" type="ORF">SAMN05444170_0148</name>
</gene>
<dbReference type="Proteomes" id="UP000184096">
    <property type="component" value="Chromosome I"/>
</dbReference>
<feature type="signal peptide" evidence="2">
    <location>
        <begin position="1"/>
        <end position="22"/>
    </location>
</feature>